<proteinExistence type="predicted"/>
<sequence length="115" mass="13685">MISSETENYTLVRNVEAEIEGYSKLGAKISYRKADIVFLDDEIFILTINKPIIQLTKSYEDFPEVFYKYSYYAKQKVKERLEIRNSNRSIKVNLNLKKKDFDLEKYIKGQNMHDN</sequence>
<dbReference type="EMBL" id="JAUHGV010000003">
    <property type="protein sequence ID" value="MDN4011633.1"/>
    <property type="molecule type" value="Genomic_DNA"/>
</dbReference>
<dbReference type="Proteomes" id="UP001225933">
    <property type="component" value="Unassembled WGS sequence"/>
</dbReference>
<gene>
    <name evidence="1" type="ORF">QX233_04095</name>
</gene>
<dbReference type="RefSeq" id="WP_214589759.1">
    <property type="nucleotide sequence ID" value="NZ_JAUHGV010000003.1"/>
</dbReference>
<evidence type="ECO:0000313" key="2">
    <source>
        <dbReference type="Proteomes" id="UP001225933"/>
    </source>
</evidence>
<organism evidence="1 2">
    <name type="scientific">Chryseobacterium gambrini</name>
    <dbReference type="NCBI Taxonomy" id="373672"/>
    <lineage>
        <taxon>Bacteria</taxon>
        <taxon>Pseudomonadati</taxon>
        <taxon>Bacteroidota</taxon>
        <taxon>Flavobacteriia</taxon>
        <taxon>Flavobacteriales</taxon>
        <taxon>Weeksellaceae</taxon>
        <taxon>Chryseobacterium group</taxon>
        <taxon>Chryseobacterium</taxon>
    </lineage>
</organism>
<accession>A0AAJ1R4S0</accession>
<name>A0AAJ1R4S0_9FLAO</name>
<comment type="caution">
    <text evidence="1">The sequence shown here is derived from an EMBL/GenBank/DDBJ whole genome shotgun (WGS) entry which is preliminary data.</text>
</comment>
<reference evidence="1" key="1">
    <citation type="submission" date="2023-06" db="EMBL/GenBank/DDBJ databases">
        <title>Two Chryseobacterium gambrini strains from China.</title>
        <authorList>
            <person name="Zeng J."/>
            <person name="Wu Y."/>
        </authorList>
    </citation>
    <scope>NUCLEOTIDE SEQUENCE</scope>
    <source>
        <strain evidence="1">SQ219</strain>
    </source>
</reference>
<protein>
    <submittedName>
        <fullName evidence="1">Uncharacterized protein</fullName>
    </submittedName>
</protein>
<dbReference type="AlphaFoldDB" id="A0AAJ1R4S0"/>
<evidence type="ECO:0000313" key="1">
    <source>
        <dbReference type="EMBL" id="MDN4011633.1"/>
    </source>
</evidence>